<sequence>MIQTQKVFLWRIFVKDQNGVIPEYIVVLLDKNRAHRITDSKAHEDQRGATGYPENCHQHSLFIAENIAGCNLVIKRQTTPQRCKTFQKDTVSASRSFRPEQLRDIILERIAGCQKSDKPCA</sequence>
<name>A0A645DRG6_9ZZZZ</name>
<dbReference type="AlphaFoldDB" id="A0A645DRG6"/>
<dbReference type="EMBL" id="VSSQ01038857">
    <property type="protein sequence ID" value="MPM91849.1"/>
    <property type="molecule type" value="Genomic_DNA"/>
</dbReference>
<accession>A0A645DRG6</accession>
<organism evidence="1">
    <name type="scientific">bioreactor metagenome</name>
    <dbReference type="NCBI Taxonomy" id="1076179"/>
    <lineage>
        <taxon>unclassified sequences</taxon>
        <taxon>metagenomes</taxon>
        <taxon>ecological metagenomes</taxon>
    </lineage>
</organism>
<reference evidence="1" key="1">
    <citation type="submission" date="2019-08" db="EMBL/GenBank/DDBJ databases">
        <authorList>
            <person name="Kucharzyk K."/>
            <person name="Murdoch R.W."/>
            <person name="Higgins S."/>
            <person name="Loffler F."/>
        </authorList>
    </citation>
    <scope>NUCLEOTIDE SEQUENCE</scope>
</reference>
<gene>
    <name evidence="1" type="ORF">SDC9_138983</name>
</gene>
<protein>
    <submittedName>
        <fullName evidence="1">Uncharacterized protein</fullName>
    </submittedName>
</protein>
<proteinExistence type="predicted"/>
<comment type="caution">
    <text evidence="1">The sequence shown here is derived from an EMBL/GenBank/DDBJ whole genome shotgun (WGS) entry which is preliminary data.</text>
</comment>
<evidence type="ECO:0000313" key="1">
    <source>
        <dbReference type="EMBL" id="MPM91849.1"/>
    </source>
</evidence>